<evidence type="ECO:0000313" key="2">
    <source>
        <dbReference type="Proteomes" id="UP000805193"/>
    </source>
</evidence>
<reference evidence="1 2" key="1">
    <citation type="journal article" date="2020" name="Cell">
        <title>Large-Scale Comparative Analyses of Tick Genomes Elucidate Their Genetic Diversity and Vector Capacities.</title>
        <authorList>
            <consortium name="Tick Genome and Microbiome Consortium (TIGMIC)"/>
            <person name="Jia N."/>
            <person name="Wang J."/>
            <person name="Shi W."/>
            <person name="Du L."/>
            <person name="Sun Y."/>
            <person name="Zhan W."/>
            <person name="Jiang J.F."/>
            <person name="Wang Q."/>
            <person name="Zhang B."/>
            <person name="Ji P."/>
            <person name="Bell-Sakyi L."/>
            <person name="Cui X.M."/>
            <person name="Yuan T.T."/>
            <person name="Jiang B.G."/>
            <person name="Yang W.F."/>
            <person name="Lam T.T."/>
            <person name="Chang Q.C."/>
            <person name="Ding S.J."/>
            <person name="Wang X.J."/>
            <person name="Zhu J.G."/>
            <person name="Ruan X.D."/>
            <person name="Zhao L."/>
            <person name="Wei J.T."/>
            <person name="Ye R.Z."/>
            <person name="Que T.C."/>
            <person name="Du C.H."/>
            <person name="Zhou Y.H."/>
            <person name="Cheng J.X."/>
            <person name="Dai P.F."/>
            <person name="Guo W.B."/>
            <person name="Han X.H."/>
            <person name="Huang E.J."/>
            <person name="Li L.F."/>
            <person name="Wei W."/>
            <person name="Gao Y.C."/>
            <person name="Liu J.Z."/>
            <person name="Shao H.Z."/>
            <person name="Wang X."/>
            <person name="Wang C.C."/>
            <person name="Yang T.C."/>
            <person name="Huo Q.B."/>
            <person name="Li W."/>
            <person name="Chen H.Y."/>
            <person name="Chen S.E."/>
            <person name="Zhou L.G."/>
            <person name="Ni X.B."/>
            <person name="Tian J.H."/>
            <person name="Sheng Y."/>
            <person name="Liu T."/>
            <person name="Pan Y.S."/>
            <person name="Xia L.Y."/>
            <person name="Li J."/>
            <person name="Zhao F."/>
            <person name="Cao W.C."/>
        </authorList>
    </citation>
    <scope>NUCLEOTIDE SEQUENCE [LARGE SCALE GENOMIC DNA]</scope>
    <source>
        <strain evidence="1">Iper-2018</strain>
    </source>
</reference>
<name>A0AC60PJ78_IXOPE</name>
<organism evidence="1 2">
    <name type="scientific">Ixodes persulcatus</name>
    <name type="common">Taiga tick</name>
    <dbReference type="NCBI Taxonomy" id="34615"/>
    <lineage>
        <taxon>Eukaryota</taxon>
        <taxon>Metazoa</taxon>
        <taxon>Ecdysozoa</taxon>
        <taxon>Arthropoda</taxon>
        <taxon>Chelicerata</taxon>
        <taxon>Arachnida</taxon>
        <taxon>Acari</taxon>
        <taxon>Parasitiformes</taxon>
        <taxon>Ixodida</taxon>
        <taxon>Ixodoidea</taxon>
        <taxon>Ixodidae</taxon>
        <taxon>Ixodinae</taxon>
        <taxon>Ixodes</taxon>
    </lineage>
</organism>
<keyword evidence="2" id="KW-1185">Reference proteome</keyword>
<dbReference type="Proteomes" id="UP000805193">
    <property type="component" value="Unassembled WGS sequence"/>
</dbReference>
<accession>A0AC60PJ78</accession>
<comment type="caution">
    <text evidence="1">The sequence shown here is derived from an EMBL/GenBank/DDBJ whole genome shotgun (WGS) entry which is preliminary data.</text>
</comment>
<gene>
    <name evidence="1" type="ORF">HPB47_003165</name>
</gene>
<proteinExistence type="predicted"/>
<sequence length="276" mass="30252">MFADVTRPRAIGSPTLFLEFCVWGECQPQTPNGVWVLGMCSVSSIRAAVAGLELILWRTVKIRVVWVPGHAGIQGNEAAHRLARASLSYPSAGQPLIRLLGDSTSGSDTNTDTSPPPYPRTEARRRLSTRLLECAVPIPRGYPRATEVQRRRIATGCTWTPHRLARFGLRTPEHAGCDRCCTSPTSPQAERTVDLTPDTASNNHPSAPLTTLRHLLWECSEKKRQEREAALAKLSPASRPKTLEAWTTPTGLNEARKLVFDSLLAYIRTAGVAGLI</sequence>
<dbReference type="EMBL" id="JABSTQ010010451">
    <property type="protein sequence ID" value="KAG0420945.1"/>
    <property type="molecule type" value="Genomic_DNA"/>
</dbReference>
<protein>
    <submittedName>
        <fullName evidence="1">Uncharacterized protein</fullName>
    </submittedName>
</protein>
<evidence type="ECO:0000313" key="1">
    <source>
        <dbReference type="EMBL" id="KAG0420945.1"/>
    </source>
</evidence>